<organism evidence="4 5">
    <name type="scientific">Microdochium bolleyi</name>
    <dbReference type="NCBI Taxonomy" id="196109"/>
    <lineage>
        <taxon>Eukaryota</taxon>
        <taxon>Fungi</taxon>
        <taxon>Dikarya</taxon>
        <taxon>Ascomycota</taxon>
        <taxon>Pezizomycotina</taxon>
        <taxon>Sordariomycetes</taxon>
        <taxon>Xylariomycetidae</taxon>
        <taxon>Xylariales</taxon>
        <taxon>Microdochiaceae</taxon>
        <taxon>Microdochium</taxon>
    </lineage>
</organism>
<dbReference type="CDD" id="cd02947">
    <property type="entry name" value="TRX_family"/>
    <property type="match status" value="1"/>
</dbReference>
<feature type="domain" description="Thioredoxin" evidence="3">
    <location>
        <begin position="11"/>
        <end position="103"/>
    </location>
</feature>
<dbReference type="Proteomes" id="UP000070501">
    <property type="component" value="Unassembled WGS sequence"/>
</dbReference>
<gene>
    <name evidence="4" type="ORF">Micbo1qcDRAFT_205282</name>
</gene>
<keyword evidence="2" id="KW-1015">Disulfide bond</keyword>
<accession>A0A136IZS3</accession>
<reference evidence="5" key="1">
    <citation type="submission" date="2016-02" db="EMBL/GenBank/DDBJ databases">
        <title>Draft genome sequence of Microdochium bolleyi, a fungal endophyte of beachgrass.</title>
        <authorList>
            <consortium name="DOE Joint Genome Institute"/>
            <person name="David A.S."/>
            <person name="May G."/>
            <person name="Haridas S."/>
            <person name="Lim J."/>
            <person name="Wang M."/>
            <person name="Labutti K."/>
            <person name="Lipzen A."/>
            <person name="Barry K."/>
            <person name="Grigoriev I.V."/>
        </authorList>
    </citation>
    <scope>NUCLEOTIDE SEQUENCE [LARGE SCALE GENOMIC DNA]</scope>
    <source>
        <strain evidence="5">J235TASD1</strain>
    </source>
</reference>
<dbReference type="PANTHER" id="PTHR46115">
    <property type="entry name" value="THIOREDOXIN-LIKE PROTEIN 1"/>
    <property type="match status" value="1"/>
</dbReference>
<dbReference type="SUPFAM" id="SSF52833">
    <property type="entry name" value="Thioredoxin-like"/>
    <property type="match status" value="1"/>
</dbReference>
<evidence type="ECO:0000313" key="5">
    <source>
        <dbReference type="Proteomes" id="UP000070501"/>
    </source>
</evidence>
<dbReference type="InParanoid" id="A0A136IZS3"/>
<evidence type="ECO:0000259" key="3">
    <source>
        <dbReference type="Pfam" id="PF00085"/>
    </source>
</evidence>
<dbReference type="Pfam" id="PF00085">
    <property type="entry name" value="Thioredoxin"/>
    <property type="match status" value="1"/>
</dbReference>
<sequence length="111" mass="11814">MVVHTIESLGDFKKAAEENKVVILAFFGASNSLSRVIAPVFEKASNEPDFQALYLAKVDVESAGDVPAEVGVRSVPTFIAFVDGQKFREFAGANPTALENLLQEVAAAASQ</sequence>
<name>A0A136IZS3_9PEZI</name>
<dbReference type="EMBL" id="KQ964252">
    <property type="protein sequence ID" value="KXJ90435.1"/>
    <property type="molecule type" value="Genomic_DNA"/>
</dbReference>
<evidence type="ECO:0000256" key="2">
    <source>
        <dbReference type="ARBA" id="ARBA00023157"/>
    </source>
</evidence>
<comment type="similarity">
    <text evidence="1">Belongs to the thioredoxin family.</text>
</comment>
<keyword evidence="5" id="KW-1185">Reference proteome</keyword>
<dbReference type="AlphaFoldDB" id="A0A136IZS3"/>
<dbReference type="OrthoDB" id="10263751at2759"/>
<protein>
    <submittedName>
        <fullName evidence="4">Putative thioredoxin</fullName>
    </submittedName>
</protein>
<dbReference type="InterPro" id="IPR013766">
    <property type="entry name" value="Thioredoxin_domain"/>
</dbReference>
<dbReference type="InterPro" id="IPR036249">
    <property type="entry name" value="Thioredoxin-like_sf"/>
</dbReference>
<dbReference type="STRING" id="196109.A0A136IZS3"/>
<evidence type="ECO:0000313" key="4">
    <source>
        <dbReference type="EMBL" id="KXJ90435.1"/>
    </source>
</evidence>
<proteinExistence type="inferred from homology"/>
<dbReference type="Gene3D" id="3.40.30.10">
    <property type="entry name" value="Glutaredoxin"/>
    <property type="match status" value="1"/>
</dbReference>
<evidence type="ECO:0000256" key="1">
    <source>
        <dbReference type="ARBA" id="ARBA00008987"/>
    </source>
</evidence>